<reference evidence="5" key="2">
    <citation type="submission" date="2013-05" db="EMBL/GenBank/DDBJ databases">
        <title>The genome and transcriptome of Haemonchus contortus: a key model parasite for drug and vaccine discovery.</title>
        <authorList>
            <person name="Laing R."/>
            <person name="Kikuchi T."/>
            <person name="Martinelli A."/>
            <person name="Tsai I.J."/>
            <person name="Beech R.N."/>
            <person name="Redman E."/>
            <person name="Holroyd N."/>
            <person name="Bartley D.J."/>
            <person name="Beasley H."/>
            <person name="Britton C."/>
            <person name="Curran D."/>
            <person name="Devaney E."/>
            <person name="Gilabert A."/>
            <person name="Jackson F."/>
            <person name="Hunt M."/>
            <person name="Johnston S."/>
            <person name="Kryukov I."/>
            <person name="Li K."/>
            <person name="Morrison A.A."/>
            <person name="Reid A.J."/>
            <person name="Sargison N."/>
            <person name="Saunders G."/>
            <person name="Wasmuth J.D."/>
            <person name="Wolstenholme A."/>
            <person name="Berriman M."/>
            <person name="Gilleard J.S."/>
            <person name="Cotton J.A."/>
        </authorList>
    </citation>
    <scope>NUCLEOTIDE SEQUENCE [LARGE SCALE GENOMIC DNA]</scope>
    <source>
        <strain evidence="5">ISE/inbred ISE</strain>
    </source>
</reference>
<dbReference type="SUPFAM" id="SSF46785">
    <property type="entry name" value="Winged helix' DNA-binding domain"/>
    <property type="match status" value="1"/>
</dbReference>
<evidence type="ECO:0000256" key="3">
    <source>
        <dbReference type="RuleBase" id="RU004019"/>
    </source>
</evidence>
<dbReference type="Pfam" id="PF00178">
    <property type="entry name" value="Ets"/>
    <property type="match status" value="1"/>
</dbReference>
<comment type="caution">
    <text evidence="5">The sequence shown here is derived from an EMBL/GenBank/DDBJ whole genome shotgun (WGS) entry which is preliminary data.</text>
</comment>
<dbReference type="Gene3D" id="1.10.10.10">
    <property type="entry name" value="Winged helix-like DNA-binding domain superfamily/Winged helix DNA-binding domain"/>
    <property type="match status" value="1"/>
</dbReference>
<dbReference type="GO" id="GO:0000981">
    <property type="term" value="F:DNA-binding transcription factor activity, RNA polymerase II-specific"/>
    <property type="evidence" value="ECO:0007669"/>
    <property type="project" value="TreeGrafter"/>
</dbReference>
<dbReference type="GO" id="GO:0043565">
    <property type="term" value="F:sequence-specific DNA binding"/>
    <property type="evidence" value="ECO:0007669"/>
    <property type="project" value="InterPro"/>
</dbReference>
<dbReference type="InterPro" id="IPR046328">
    <property type="entry name" value="ETS_fam"/>
</dbReference>
<evidence type="ECO:0000259" key="4">
    <source>
        <dbReference type="PROSITE" id="PS50061"/>
    </source>
</evidence>
<dbReference type="PANTHER" id="PTHR11849:SF133">
    <property type="entry name" value="ETS DOMAIN-CONTAINING PROTEIN"/>
    <property type="match status" value="1"/>
</dbReference>
<accession>W6NND0</accession>
<comment type="subcellular location">
    <subcellularLocation>
        <location evidence="3">Nucleus</location>
    </subcellularLocation>
</comment>
<dbReference type="InterPro" id="IPR036390">
    <property type="entry name" value="WH_DNA-bd_sf"/>
</dbReference>
<sequence>MFFIFPYSSSFLASHFVIISWLSGRLCICSVDFSSISRPFLTSLKTSNSYCFRKWLDNDGHYAFLQGEHPQLIQWTNREGEFKLLDAEAVARLWGQRKAKPHMNYDKLSRALRY</sequence>
<dbReference type="PANTHER" id="PTHR11849">
    <property type="entry name" value="ETS"/>
    <property type="match status" value="1"/>
</dbReference>
<comment type="similarity">
    <text evidence="1 3">Belongs to the ETS family.</text>
</comment>
<keyword evidence="3" id="KW-0539">Nucleus</keyword>
<dbReference type="SMART" id="SM00413">
    <property type="entry name" value="ETS"/>
    <property type="match status" value="1"/>
</dbReference>
<keyword evidence="2 3" id="KW-0238">DNA-binding</keyword>
<feature type="non-terminal residue" evidence="5">
    <location>
        <position position="114"/>
    </location>
</feature>
<proteinExistence type="inferred from homology"/>
<reference evidence="5" key="1">
    <citation type="submission" date="2013-03" db="EMBL/GenBank/DDBJ databases">
        <authorList>
            <person name="Aslett M."/>
        </authorList>
    </citation>
    <scope>NUCLEOTIDE SEQUENCE [LARGE SCALE GENOMIC DNA]</scope>
    <source>
        <strain evidence="5">ISE/inbred ISE</strain>
    </source>
</reference>
<dbReference type="InterPro" id="IPR036388">
    <property type="entry name" value="WH-like_DNA-bd_sf"/>
</dbReference>
<organism evidence="5">
    <name type="scientific">Haemonchus contortus</name>
    <name type="common">Barber pole worm</name>
    <dbReference type="NCBI Taxonomy" id="6289"/>
    <lineage>
        <taxon>Eukaryota</taxon>
        <taxon>Metazoa</taxon>
        <taxon>Ecdysozoa</taxon>
        <taxon>Nematoda</taxon>
        <taxon>Chromadorea</taxon>
        <taxon>Rhabditida</taxon>
        <taxon>Rhabditina</taxon>
        <taxon>Rhabditomorpha</taxon>
        <taxon>Strongyloidea</taxon>
        <taxon>Trichostrongylidae</taxon>
        <taxon>Haemonchus</taxon>
    </lineage>
</organism>
<dbReference type="EMBL" id="CAVP010052572">
    <property type="protein sequence ID" value="CDL93807.1"/>
    <property type="molecule type" value="Genomic_DNA"/>
</dbReference>
<evidence type="ECO:0000313" key="5">
    <source>
        <dbReference type="EMBL" id="CDL93807.1"/>
    </source>
</evidence>
<dbReference type="GO" id="GO:0005634">
    <property type="term" value="C:nucleus"/>
    <property type="evidence" value="ECO:0007669"/>
    <property type="project" value="UniProtKB-SubCell"/>
</dbReference>
<dbReference type="GO" id="GO:0030154">
    <property type="term" value="P:cell differentiation"/>
    <property type="evidence" value="ECO:0007669"/>
    <property type="project" value="TreeGrafter"/>
</dbReference>
<feature type="domain" description="ETS" evidence="4">
    <location>
        <begin position="68"/>
        <end position="114"/>
    </location>
</feature>
<evidence type="ECO:0000256" key="1">
    <source>
        <dbReference type="ARBA" id="ARBA00005562"/>
    </source>
</evidence>
<evidence type="ECO:0000256" key="2">
    <source>
        <dbReference type="ARBA" id="ARBA00023125"/>
    </source>
</evidence>
<dbReference type="PROSITE" id="PS50061">
    <property type="entry name" value="ETS_DOMAIN_3"/>
    <property type="match status" value="1"/>
</dbReference>
<dbReference type="PRINTS" id="PR00454">
    <property type="entry name" value="ETSDOMAIN"/>
</dbReference>
<dbReference type="InterPro" id="IPR000418">
    <property type="entry name" value="Ets_dom"/>
</dbReference>
<name>W6NND0_HAECO</name>
<dbReference type="AlphaFoldDB" id="W6NND0"/>
<gene>
    <name evidence="5" type="ORF">HCOI_00329800</name>
</gene>
<protein>
    <submittedName>
        <fullName evidence="5">Ets domain containing protein</fullName>
    </submittedName>
</protein>